<keyword evidence="8 10" id="KW-0472">Membrane</keyword>
<dbReference type="InterPro" id="IPR027417">
    <property type="entry name" value="P-loop_NTPase"/>
</dbReference>
<dbReference type="AlphaFoldDB" id="A0A833HMT6"/>
<dbReference type="EMBL" id="WBZB01000040">
    <property type="protein sequence ID" value="KAB3527692.1"/>
    <property type="molecule type" value="Genomic_DNA"/>
</dbReference>
<evidence type="ECO:0000256" key="3">
    <source>
        <dbReference type="ARBA" id="ARBA00022475"/>
    </source>
</evidence>
<evidence type="ECO:0000259" key="11">
    <source>
        <dbReference type="PROSITE" id="PS50893"/>
    </source>
</evidence>
<evidence type="ECO:0000256" key="10">
    <source>
        <dbReference type="SAM" id="Phobius"/>
    </source>
</evidence>
<dbReference type="GO" id="GO:0005524">
    <property type="term" value="F:ATP binding"/>
    <property type="evidence" value="ECO:0007669"/>
    <property type="project" value="UniProtKB-KW"/>
</dbReference>
<comment type="caution">
    <text evidence="12">The sequence shown here is derived from an EMBL/GenBank/DDBJ whole genome shotgun (WGS) entry which is preliminary data.</text>
</comment>
<dbReference type="Proteomes" id="UP000465601">
    <property type="component" value="Unassembled WGS sequence"/>
</dbReference>
<dbReference type="Gene3D" id="3.40.50.300">
    <property type="entry name" value="P-loop containing nucleotide triphosphate hydrolases"/>
    <property type="match status" value="1"/>
</dbReference>
<dbReference type="PANTHER" id="PTHR42781:SF9">
    <property type="entry name" value="AMINO ACID ABC TRANSPORTER, ATP-BINDING PROTEIN-RELATED"/>
    <property type="match status" value="1"/>
</dbReference>
<sequence>MINKRRCTMIKNTIIELKNVTKKYGPNHKTQVILENLSFSFEQGLTTSILGASGCGKTTLLNLIGGIDSEFDGELLFNGMPIQDFDKYRRENISFIFQNLNLISHHNLIKNITIGLTNDVEDKEAKALELLKRVGLFEHADKKPHQLSGGERQRVAIARALARETDVLLCDEPTGSLDEETKHEIMDLIVDIFKDKTIIIITHDDELAEKYSDVILNIENKKLEVVHHNKADLLLPIHDSTEDCKKDKTFNNRFIINLLSNKKSLFNASYLIIIISAIFLFGIGIVKGVENEIDNFLYDQYKTDKILVQSPSMTIEGFQIHVNDFNQAHNIKIKGIMTGLHSTTTFMSNNESRYSYLVSLQPGIKENITPDITFGRFPEKNNEILYSKGAARQKIFDDRSMSIETEDELKREDELNRLFDWLIALSDEELFHELTAIDLSYKNTSVHNDKREYNNDLKIVGIIDDDDYHINIEFTEERLTHFKKWTNYNFTSKLSVEHNGEEKSIYVNNNIYMLEEEFLNYISDVYIGANGVKFRYYSLFIDNENLDLRDNVFKNFLFFKTIFRGNDYIIEERELYYSHVHGYKVAIIAACILLAIFAAISIFNGIKTNIDRNRNNIGIYKSLGYSSKDIKKMFAMEGMLIALFVSLCTLVVWFIINLIINQATVNALDPNRILVMRRIIYLDIYSLLGVALAIVSIILFSISKELKKVNIINLIK</sequence>
<feature type="domain" description="ABC transporter" evidence="11">
    <location>
        <begin position="15"/>
        <end position="245"/>
    </location>
</feature>
<evidence type="ECO:0000256" key="5">
    <source>
        <dbReference type="ARBA" id="ARBA00022741"/>
    </source>
</evidence>
<gene>
    <name evidence="12" type="ORF">F8153_11980</name>
</gene>
<dbReference type="SMART" id="SM00382">
    <property type="entry name" value="AAA"/>
    <property type="match status" value="1"/>
</dbReference>
<evidence type="ECO:0000256" key="7">
    <source>
        <dbReference type="ARBA" id="ARBA00022989"/>
    </source>
</evidence>
<keyword evidence="4 10" id="KW-0812">Transmembrane</keyword>
<dbReference type="OrthoDB" id="9802264at2"/>
<keyword evidence="3" id="KW-1003">Cell membrane</keyword>
<evidence type="ECO:0000256" key="4">
    <source>
        <dbReference type="ARBA" id="ARBA00022692"/>
    </source>
</evidence>
<dbReference type="PANTHER" id="PTHR42781">
    <property type="entry name" value="SPERMIDINE/PUTRESCINE IMPORT ATP-BINDING PROTEIN POTA"/>
    <property type="match status" value="1"/>
</dbReference>
<evidence type="ECO:0000256" key="1">
    <source>
        <dbReference type="ARBA" id="ARBA00004429"/>
    </source>
</evidence>
<evidence type="ECO:0000256" key="9">
    <source>
        <dbReference type="ARBA" id="ARBA00038388"/>
    </source>
</evidence>
<comment type="similarity">
    <text evidence="9">Belongs to the ABC transporter superfamily. Macrolide exporter (TC 3.A.1.122) family.</text>
</comment>
<proteinExistence type="inferred from homology"/>
<dbReference type="GO" id="GO:0005886">
    <property type="term" value="C:plasma membrane"/>
    <property type="evidence" value="ECO:0007669"/>
    <property type="project" value="UniProtKB-SubCell"/>
</dbReference>
<feature type="transmembrane region" description="Helical" evidence="10">
    <location>
        <begin position="585"/>
        <end position="606"/>
    </location>
</feature>
<dbReference type="Pfam" id="PF00005">
    <property type="entry name" value="ABC_tran"/>
    <property type="match status" value="1"/>
</dbReference>
<dbReference type="Pfam" id="PF02687">
    <property type="entry name" value="FtsX"/>
    <property type="match status" value="1"/>
</dbReference>
<dbReference type="GO" id="GO:0016887">
    <property type="term" value="F:ATP hydrolysis activity"/>
    <property type="evidence" value="ECO:0007669"/>
    <property type="project" value="InterPro"/>
</dbReference>
<evidence type="ECO:0000313" key="12">
    <source>
        <dbReference type="EMBL" id="KAB3527692.1"/>
    </source>
</evidence>
<dbReference type="InterPro" id="IPR003593">
    <property type="entry name" value="AAA+_ATPase"/>
</dbReference>
<dbReference type="InterPro" id="IPR003838">
    <property type="entry name" value="ABC3_permease_C"/>
</dbReference>
<dbReference type="PROSITE" id="PS50893">
    <property type="entry name" value="ABC_TRANSPORTER_2"/>
    <property type="match status" value="1"/>
</dbReference>
<dbReference type="SUPFAM" id="SSF52540">
    <property type="entry name" value="P-loop containing nucleoside triphosphate hydrolases"/>
    <property type="match status" value="1"/>
</dbReference>
<protein>
    <submittedName>
        <fullName evidence="12">ABC transporter ATP-binding protein/permease</fullName>
    </submittedName>
</protein>
<keyword evidence="5" id="KW-0547">Nucleotide-binding</keyword>
<keyword evidence="13" id="KW-1185">Reference proteome</keyword>
<organism evidence="12 13">
    <name type="scientific">Alkaliphilus serpentinus</name>
    <dbReference type="NCBI Taxonomy" id="1482731"/>
    <lineage>
        <taxon>Bacteria</taxon>
        <taxon>Bacillati</taxon>
        <taxon>Bacillota</taxon>
        <taxon>Clostridia</taxon>
        <taxon>Peptostreptococcales</taxon>
        <taxon>Natronincolaceae</taxon>
        <taxon>Alkaliphilus</taxon>
    </lineage>
</organism>
<dbReference type="InterPro" id="IPR017911">
    <property type="entry name" value="MacB-like_ATP-bd"/>
</dbReference>
<evidence type="ECO:0000256" key="2">
    <source>
        <dbReference type="ARBA" id="ARBA00022448"/>
    </source>
</evidence>
<reference evidence="12 13" key="1">
    <citation type="submission" date="2019-10" db="EMBL/GenBank/DDBJ databases">
        <title>Alkaliphilus serpentinus sp. nov. and Alkaliphilus pronyensis sp. nov., two novel anaerobic alkaliphilic species isolated from the serpentinized-hosted hydrothermal field of the Prony Bay (New Caledonia).</title>
        <authorList>
            <person name="Postec A."/>
        </authorList>
    </citation>
    <scope>NUCLEOTIDE SEQUENCE [LARGE SCALE GENOMIC DNA]</scope>
    <source>
        <strain evidence="12 13">LacT</strain>
    </source>
</reference>
<dbReference type="PROSITE" id="PS00211">
    <property type="entry name" value="ABC_TRANSPORTER_1"/>
    <property type="match status" value="1"/>
</dbReference>
<keyword evidence="2" id="KW-0813">Transport</keyword>
<evidence type="ECO:0000313" key="13">
    <source>
        <dbReference type="Proteomes" id="UP000465601"/>
    </source>
</evidence>
<dbReference type="InterPro" id="IPR017871">
    <property type="entry name" value="ABC_transporter-like_CS"/>
</dbReference>
<dbReference type="InterPro" id="IPR050093">
    <property type="entry name" value="ABC_SmlMolc_Importer"/>
</dbReference>
<accession>A0A833HMT6</accession>
<comment type="subcellular location">
    <subcellularLocation>
        <location evidence="1">Cell inner membrane</location>
        <topology evidence="1">Multi-pass membrane protein</topology>
    </subcellularLocation>
</comment>
<dbReference type="InterPro" id="IPR003439">
    <property type="entry name" value="ABC_transporter-like_ATP-bd"/>
</dbReference>
<feature type="transmembrane region" description="Helical" evidence="10">
    <location>
        <begin position="265"/>
        <end position="286"/>
    </location>
</feature>
<keyword evidence="7 10" id="KW-1133">Transmembrane helix</keyword>
<name>A0A833HMT6_9FIRM</name>
<feature type="transmembrane region" description="Helical" evidence="10">
    <location>
        <begin position="680"/>
        <end position="702"/>
    </location>
</feature>
<evidence type="ECO:0000256" key="6">
    <source>
        <dbReference type="ARBA" id="ARBA00022840"/>
    </source>
</evidence>
<dbReference type="CDD" id="cd03255">
    <property type="entry name" value="ABC_MJ0796_LolCDE_FtsE"/>
    <property type="match status" value="1"/>
</dbReference>
<evidence type="ECO:0000256" key="8">
    <source>
        <dbReference type="ARBA" id="ARBA00023136"/>
    </source>
</evidence>
<keyword evidence="6 12" id="KW-0067">ATP-binding</keyword>
<feature type="transmembrane region" description="Helical" evidence="10">
    <location>
        <begin position="638"/>
        <end position="660"/>
    </location>
</feature>